<organism evidence="1 2">
    <name type="scientific">Caballeronia terrestris</name>
    <dbReference type="NCBI Taxonomy" id="1226301"/>
    <lineage>
        <taxon>Bacteria</taxon>
        <taxon>Pseudomonadati</taxon>
        <taxon>Pseudomonadota</taxon>
        <taxon>Betaproteobacteria</taxon>
        <taxon>Burkholderiales</taxon>
        <taxon>Burkholderiaceae</taxon>
        <taxon>Caballeronia</taxon>
    </lineage>
</organism>
<dbReference type="Proteomes" id="UP000054925">
    <property type="component" value="Unassembled WGS sequence"/>
</dbReference>
<keyword evidence="2" id="KW-1185">Reference proteome</keyword>
<evidence type="ECO:0000313" key="2">
    <source>
        <dbReference type="Proteomes" id="UP000054925"/>
    </source>
</evidence>
<dbReference type="EMBL" id="FCOL02000009">
    <property type="protein sequence ID" value="SAL48925.1"/>
    <property type="molecule type" value="Genomic_DNA"/>
</dbReference>
<reference evidence="1" key="1">
    <citation type="submission" date="2016-01" db="EMBL/GenBank/DDBJ databases">
        <authorList>
            <person name="Peeters C."/>
        </authorList>
    </citation>
    <scope>NUCLEOTIDE SEQUENCE [LARGE SCALE GENOMIC DNA]</scope>
    <source>
        <strain evidence="1">LMG 22937</strain>
    </source>
</reference>
<proteinExistence type="predicted"/>
<comment type="caution">
    <text evidence="1">The sequence shown here is derived from an EMBL/GenBank/DDBJ whole genome shotgun (WGS) entry which is preliminary data.</text>
</comment>
<protein>
    <submittedName>
        <fullName evidence="1">Uncharacterized protein</fullName>
    </submittedName>
</protein>
<name>A0A158HX01_9BURK</name>
<dbReference type="AlphaFoldDB" id="A0A158HX01"/>
<evidence type="ECO:0000313" key="1">
    <source>
        <dbReference type="EMBL" id="SAL48925.1"/>
    </source>
</evidence>
<accession>A0A158HX01</accession>
<sequence>MLDSVKQDVRFTDIHLGRRIDSSELQLVLTCCLT</sequence>
<gene>
    <name evidence="1" type="ORF">AWB67_02221</name>
</gene>